<name>A0ABQ8V2W2_9AGAR</name>
<keyword evidence="2" id="KW-1185">Reference proteome</keyword>
<evidence type="ECO:0000313" key="1">
    <source>
        <dbReference type="EMBL" id="KAJ4470994.1"/>
    </source>
</evidence>
<dbReference type="Gene3D" id="3.30.420.10">
    <property type="entry name" value="Ribonuclease H-like superfamily/Ribonuclease H"/>
    <property type="match status" value="1"/>
</dbReference>
<evidence type="ECO:0000313" key="2">
    <source>
        <dbReference type="Proteomes" id="UP001150217"/>
    </source>
</evidence>
<dbReference type="Proteomes" id="UP001150217">
    <property type="component" value="Unassembled WGS sequence"/>
</dbReference>
<gene>
    <name evidence="1" type="ORF">C8R41DRAFT_745328</name>
</gene>
<comment type="caution">
    <text evidence="1">The sequence shown here is derived from an EMBL/GenBank/DDBJ whole genome shotgun (WGS) entry which is preliminary data.</text>
</comment>
<dbReference type="EMBL" id="JANVFT010000089">
    <property type="protein sequence ID" value="KAJ4470994.1"/>
    <property type="molecule type" value="Genomic_DNA"/>
</dbReference>
<evidence type="ECO:0008006" key="3">
    <source>
        <dbReference type="Google" id="ProtNLM"/>
    </source>
</evidence>
<reference evidence="1" key="1">
    <citation type="submission" date="2022-08" db="EMBL/GenBank/DDBJ databases">
        <title>A Global Phylogenomic Analysis of the Shiitake Genus Lentinula.</title>
        <authorList>
            <consortium name="DOE Joint Genome Institute"/>
            <person name="Sierra-Patev S."/>
            <person name="Min B."/>
            <person name="Naranjo-Ortiz M."/>
            <person name="Looney B."/>
            <person name="Konkel Z."/>
            <person name="Slot J.C."/>
            <person name="Sakamoto Y."/>
            <person name="Steenwyk J.L."/>
            <person name="Rokas A."/>
            <person name="Carro J."/>
            <person name="Camarero S."/>
            <person name="Ferreira P."/>
            <person name="Molpeceres G."/>
            <person name="Ruiz-Duenas F.J."/>
            <person name="Serrano A."/>
            <person name="Henrissat B."/>
            <person name="Drula E."/>
            <person name="Hughes K.W."/>
            <person name="Mata J.L."/>
            <person name="Ishikawa N.K."/>
            <person name="Vargas-Isla R."/>
            <person name="Ushijima S."/>
            <person name="Smith C.A."/>
            <person name="Ahrendt S."/>
            <person name="Andreopoulos W."/>
            <person name="He G."/>
            <person name="Labutti K."/>
            <person name="Lipzen A."/>
            <person name="Ng V."/>
            <person name="Riley R."/>
            <person name="Sandor L."/>
            <person name="Barry K."/>
            <person name="Martinez A.T."/>
            <person name="Xiao Y."/>
            <person name="Gibbons J.G."/>
            <person name="Terashima K."/>
            <person name="Grigoriev I.V."/>
            <person name="Hibbett D.S."/>
        </authorList>
    </citation>
    <scope>NUCLEOTIDE SEQUENCE</scope>
    <source>
        <strain evidence="1">RHP3577 ss4</strain>
    </source>
</reference>
<proteinExistence type="predicted"/>
<dbReference type="InterPro" id="IPR036397">
    <property type="entry name" value="RNaseH_sf"/>
</dbReference>
<accession>A0ABQ8V2W2</accession>
<feature type="non-terminal residue" evidence="1">
    <location>
        <position position="270"/>
    </location>
</feature>
<sequence>MYDGVAYFVRYCIECQKSIKSNPILPYNESWQVPLLRHFNLDSIKMPTGVGGCNYIIQAIEPTILWPEARAVKGNTAANVAKFIYEDIGMTHIICRFGCRAHQPLVDSLFKCTGDAKGNWPCYMHAVLFAIRVTVSCATGFSPYYLLYGTHPVFSFNLTEITWQTLDWHTVRTQKELIALRALQLARKDSKLREANEKLRESRCRSIDDMAKRVGFQWNFKDYEVGMYVWLRESAIDEIKGGKGMWTYSGPYIIHEKRDHDAFVLKELSG</sequence>
<protein>
    <recommendedName>
        <fullName evidence="3">Integrase zinc-binding domain-containing protein</fullName>
    </recommendedName>
</protein>
<organism evidence="1 2">
    <name type="scientific">Lentinula lateritia</name>
    <dbReference type="NCBI Taxonomy" id="40482"/>
    <lineage>
        <taxon>Eukaryota</taxon>
        <taxon>Fungi</taxon>
        <taxon>Dikarya</taxon>
        <taxon>Basidiomycota</taxon>
        <taxon>Agaricomycotina</taxon>
        <taxon>Agaricomycetes</taxon>
        <taxon>Agaricomycetidae</taxon>
        <taxon>Agaricales</taxon>
        <taxon>Marasmiineae</taxon>
        <taxon>Omphalotaceae</taxon>
        <taxon>Lentinula</taxon>
    </lineage>
</organism>